<dbReference type="EMBL" id="JAPVOI010000004">
    <property type="protein sequence ID" value="MCZ4090022.1"/>
    <property type="molecule type" value="Genomic_DNA"/>
</dbReference>
<sequence>MMVRLRGHHLLCLLTFVGEGYTPSFTRNYRQIAGRLSAGEPIEIVDGPDDICAPMRDVPEAHCRNENIGCRDNQALAAVSDLLGLPLGPGSVLILDDSRLQDLRDAFARGSVRAACDECEWSALCTRVATDGFDGVLVRGVPAPPAASLLRKEL</sequence>
<evidence type="ECO:0000313" key="2">
    <source>
        <dbReference type="Proteomes" id="UP001079430"/>
    </source>
</evidence>
<name>A0ABT4KDI5_9HYPH</name>
<evidence type="ECO:0000313" key="1">
    <source>
        <dbReference type="EMBL" id="MCZ4090022.1"/>
    </source>
</evidence>
<accession>A0ABT4KDI5</accession>
<reference evidence="1" key="1">
    <citation type="submission" date="2022-10" db="EMBL/GenBank/DDBJ databases">
        <title>Whole genome sequencing of three plant growth promoting bacteria isolated from Vachellia tortilis subsp. raddiana in Morocco.</title>
        <authorList>
            <person name="Hnini M."/>
            <person name="Zouagui R."/>
            <person name="Zouagui H."/>
            <person name="Chemao Elfihri M.-W."/>
            <person name="Ibrahimi A."/>
            <person name="Sbabou L."/>
            <person name="Aurag J."/>
        </authorList>
    </citation>
    <scope>NUCLEOTIDE SEQUENCE</scope>
    <source>
        <strain evidence="1">LMR678</strain>
    </source>
</reference>
<proteinExistence type="predicted"/>
<gene>
    <name evidence="1" type="ORF">O3W52_08060</name>
</gene>
<dbReference type="Pfam" id="PF06935">
    <property type="entry name" value="DUF1284"/>
    <property type="match status" value="1"/>
</dbReference>
<dbReference type="RefSeq" id="WP_269277300.1">
    <property type="nucleotide sequence ID" value="NZ_JAPVOI010000004.1"/>
</dbReference>
<organism evidence="1 2">
    <name type="scientific">Sinorhizobium psoraleae</name>
    <dbReference type="NCBI Taxonomy" id="520838"/>
    <lineage>
        <taxon>Bacteria</taxon>
        <taxon>Pseudomonadati</taxon>
        <taxon>Pseudomonadota</taxon>
        <taxon>Alphaproteobacteria</taxon>
        <taxon>Hyphomicrobiales</taxon>
        <taxon>Rhizobiaceae</taxon>
        <taxon>Sinorhizobium/Ensifer group</taxon>
        <taxon>Sinorhizobium</taxon>
    </lineage>
</organism>
<keyword evidence="2" id="KW-1185">Reference proteome</keyword>
<comment type="caution">
    <text evidence="1">The sequence shown here is derived from an EMBL/GenBank/DDBJ whole genome shotgun (WGS) entry which is preliminary data.</text>
</comment>
<protein>
    <submittedName>
        <fullName evidence="1">DUF1284 domain-containing protein</fullName>
    </submittedName>
</protein>
<dbReference type="Proteomes" id="UP001079430">
    <property type="component" value="Unassembled WGS sequence"/>
</dbReference>
<dbReference type="InterPro" id="IPR009702">
    <property type="entry name" value="DUF1284"/>
</dbReference>